<gene>
    <name evidence="2" type="ORF">EYE40_06190</name>
</gene>
<dbReference type="EMBL" id="SISG01000001">
    <property type="protein sequence ID" value="TBN57021.1"/>
    <property type="molecule type" value="Genomic_DNA"/>
</dbReference>
<accession>A0A4Q9GQT1</accession>
<name>A0A4Q9GQT1_9MICO</name>
<reference evidence="3" key="1">
    <citation type="submission" date="2019-02" db="EMBL/GenBank/DDBJ databases">
        <title>Glaciihabitans arcticus sp. nov., a psychrotolerant bacterium isolated from polar soil.</title>
        <authorList>
            <person name="Dahal R.H."/>
        </authorList>
    </citation>
    <scope>NUCLEOTIDE SEQUENCE [LARGE SCALE GENOMIC DNA]</scope>
    <source>
        <strain evidence="3">RP-3-7</strain>
    </source>
</reference>
<sequence length="857" mass="89565">MKSSQLIRFGNLTLVFGLLATTVGASLLFLPDTADAAPQFVVQPKTWLTPSALSVDWEDQHAAAPVIEPAPTEAPIAPVATNTPTATPEPAPAPTEIPTELAAADPDAAAFADLRVTVSQTQNLVNQGIRITWTGGTATSPGEYAANYLQIMQCWGDDPAGPTPQQCQWGAPNATIGNLTGTNAAGRNLLEGEDPLQAYTADIKRTPPRTNPNLRSFAFPFTPVKGASDFDPGKYFTAATTNEVTAARTGSNGTGSVSFEAHTSLEAPHLGCGAATDSGATRDCWLVIVPRGEHNLDGSLASSSSAAGRVKGSPLSAGAWKNRIVVKLGFQPVAVSCPIGNSETRVVGSELLADAFTSWQPALCSSGTTYGFSQIGDSEGRRQIVTDVEGGSKLAFVTDPLDSAIAGDSTIAYAPIASSAIVVGYSIDYSLNANAANFSKNGTMVNDLVLSARLVAKLLTQSYRVDVPGLGTGDPILSGNPRSLITDPEFLALNPEFLGFANLTAPDGLLVALGSSDANAHVWQWLKSDPLAASFLAGDSDEWGMRINPQYKTLELATANTDSFPKADLTTYQLAPAPEPGFGTLDLRPYMSDMHESAYRALRADAGVKIVWDDTKTPAGYVSTGPQLPGQRLMLALTDAASAERYGLNTARLVNGAGQATPATTETVTRAITAMTDSEIPGVKLNNPTARTLGAYPLSMPTYAAINVCATPKATLLDYADLLTYASGPGQSLGDAKGQLPIGYVALDEKNKKVVATVVAKLKKEATGKGACTVREPVAEEFEEIAPDFGFEEDTSEEPEVAPTADPEDVELATTKDAPLSPARLGILASLALGLPCLLGGPLLSRRGRKLSDLGEL</sequence>
<protein>
    <recommendedName>
        <fullName evidence="4">PBP domain-containing protein</fullName>
    </recommendedName>
</protein>
<dbReference type="RefSeq" id="WP_130981132.1">
    <property type="nucleotide sequence ID" value="NZ_SISG01000001.1"/>
</dbReference>
<proteinExistence type="predicted"/>
<evidence type="ECO:0000313" key="3">
    <source>
        <dbReference type="Proteomes" id="UP000294194"/>
    </source>
</evidence>
<evidence type="ECO:0008006" key="4">
    <source>
        <dbReference type="Google" id="ProtNLM"/>
    </source>
</evidence>
<dbReference type="AlphaFoldDB" id="A0A4Q9GQT1"/>
<organism evidence="2 3">
    <name type="scientific">Glaciihabitans arcticus</name>
    <dbReference type="NCBI Taxonomy" id="2668039"/>
    <lineage>
        <taxon>Bacteria</taxon>
        <taxon>Bacillati</taxon>
        <taxon>Actinomycetota</taxon>
        <taxon>Actinomycetes</taxon>
        <taxon>Micrococcales</taxon>
        <taxon>Microbacteriaceae</taxon>
        <taxon>Glaciihabitans</taxon>
    </lineage>
</organism>
<keyword evidence="3" id="KW-1185">Reference proteome</keyword>
<evidence type="ECO:0000256" key="1">
    <source>
        <dbReference type="SAM" id="MobiDB-lite"/>
    </source>
</evidence>
<dbReference type="SUPFAM" id="SSF53850">
    <property type="entry name" value="Periplasmic binding protein-like II"/>
    <property type="match status" value="1"/>
</dbReference>
<evidence type="ECO:0000313" key="2">
    <source>
        <dbReference type="EMBL" id="TBN57021.1"/>
    </source>
</evidence>
<dbReference type="Proteomes" id="UP000294194">
    <property type="component" value="Unassembled WGS sequence"/>
</dbReference>
<feature type="region of interest" description="Disordered" evidence="1">
    <location>
        <begin position="790"/>
        <end position="809"/>
    </location>
</feature>
<comment type="caution">
    <text evidence="2">The sequence shown here is derived from an EMBL/GenBank/DDBJ whole genome shotgun (WGS) entry which is preliminary data.</text>
</comment>